<feature type="transmembrane region" description="Helical" evidence="1">
    <location>
        <begin position="70"/>
        <end position="88"/>
    </location>
</feature>
<dbReference type="Pfam" id="PF11286">
    <property type="entry name" value="DUF3087"/>
    <property type="match status" value="1"/>
</dbReference>
<proteinExistence type="predicted"/>
<accession>A0A222GB57</accession>
<keyword evidence="3" id="KW-1185">Reference proteome</keyword>
<dbReference type="InterPro" id="IPR021438">
    <property type="entry name" value="DUF3087"/>
</dbReference>
<dbReference type="AlphaFoldDB" id="A0A222GB57"/>
<organism evidence="2 3">
    <name type="scientific">Cognaticolwellia beringensis</name>
    <dbReference type="NCBI Taxonomy" id="1967665"/>
    <lineage>
        <taxon>Bacteria</taxon>
        <taxon>Pseudomonadati</taxon>
        <taxon>Pseudomonadota</taxon>
        <taxon>Gammaproteobacteria</taxon>
        <taxon>Alteromonadales</taxon>
        <taxon>Colwelliaceae</taxon>
        <taxon>Cognaticolwellia</taxon>
    </lineage>
</organism>
<feature type="transmembrane region" description="Helical" evidence="1">
    <location>
        <begin position="15"/>
        <end position="42"/>
    </location>
</feature>
<keyword evidence="1" id="KW-0812">Transmembrane</keyword>
<dbReference type="KEGG" id="cber:B5D82_15435"/>
<protein>
    <submittedName>
        <fullName evidence="2">DUF3087 domain-containing protein</fullName>
    </submittedName>
</protein>
<gene>
    <name evidence="2" type="ORF">B5D82_15435</name>
</gene>
<evidence type="ECO:0000313" key="3">
    <source>
        <dbReference type="Proteomes" id="UP000202259"/>
    </source>
</evidence>
<keyword evidence="1" id="KW-0472">Membrane</keyword>
<sequence>MKLKDIEKPVYRKHLNIIIVGFIASLLILALAYGQGLIMLFADSAAVMANPTNVAAGEIANEVAATESNFKYNFLGVLLALLTCVFVLHRLRFSAFFSEVYYVWEIKQQQNAIYRKLKKIKVAASNDDPAAVDVNALVILNFYYASLKQIYLLDDNTLTMSKLNTDISELNTRIENLQLTISTDQFDKSMLADY</sequence>
<dbReference type="RefSeq" id="WP_081152774.1">
    <property type="nucleotide sequence ID" value="NZ_CP020465.1"/>
</dbReference>
<evidence type="ECO:0000256" key="1">
    <source>
        <dbReference type="SAM" id="Phobius"/>
    </source>
</evidence>
<name>A0A222GB57_9GAMM</name>
<dbReference type="EMBL" id="CP020465">
    <property type="protein sequence ID" value="ASP49040.1"/>
    <property type="molecule type" value="Genomic_DNA"/>
</dbReference>
<keyword evidence="1" id="KW-1133">Transmembrane helix</keyword>
<dbReference type="OrthoDB" id="6118114at2"/>
<dbReference type="Proteomes" id="UP000202259">
    <property type="component" value="Chromosome"/>
</dbReference>
<reference evidence="2 3" key="1">
    <citation type="submission" date="2017-08" db="EMBL/GenBank/DDBJ databases">
        <title>Complete genome of Colwellia sp. NB097-1, a psychrophile bacterium ioslated from Bering Sea.</title>
        <authorList>
            <person name="Chen X."/>
        </authorList>
    </citation>
    <scope>NUCLEOTIDE SEQUENCE [LARGE SCALE GENOMIC DNA]</scope>
    <source>
        <strain evidence="2 3">NB097-1</strain>
    </source>
</reference>
<evidence type="ECO:0000313" key="2">
    <source>
        <dbReference type="EMBL" id="ASP49040.1"/>
    </source>
</evidence>